<gene>
    <name evidence="2" type="primary">36</name>
    <name evidence="2" type="ORF">SEA_REFUGE_36</name>
</gene>
<feature type="coiled-coil region" evidence="1">
    <location>
        <begin position="16"/>
        <end position="50"/>
    </location>
</feature>
<reference evidence="2 3" key="1">
    <citation type="submission" date="2019-02" db="EMBL/GenBank/DDBJ databases">
        <authorList>
            <person name="Borges K.M."/>
            <person name="Daniels K.G."/>
            <person name="Guerrette L.R."/>
            <person name="Hannigan S.R."/>
            <person name="Hodsdon B.M."/>
            <person name="Krystek B.N."/>
            <person name="Paluszek M.C."/>
            <person name="Pettit J.E."/>
            <person name="Riccardi S.G."/>
            <person name="Rossignol A."/>
            <person name="Verrell S.C."/>
            <person name="Divens A.M."/>
            <person name="Garlena R.A."/>
            <person name="Russell D.A."/>
            <person name="Pope W.H."/>
            <person name="Jacobs-Sera D."/>
            <person name="Hatfull G.F."/>
        </authorList>
    </citation>
    <scope>NUCLEOTIDE SEQUENCE [LARGE SCALE GENOMIC DNA]</scope>
</reference>
<evidence type="ECO:0000313" key="2">
    <source>
        <dbReference type="EMBL" id="QBP31056.1"/>
    </source>
</evidence>
<dbReference type="Proteomes" id="UP000294688">
    <property type="component" value="Segment"/>
</dbReference>
<dbReference type="GeneID" id="64871352"/>
<dbReference type="EMBL" id="MK494113">
    <property type="protein sequence ID" value="QBP31056.1"/>
    <property type="molecule type" value="Genomic_DNA"/>
</dbReference>
<keyword evidence="3" id="KW-1185">Reference proteome</keyword>
<proteinExistence type="predicted"/>
<keyword evidence="1" id="KW-0175">Coiled coil</keyword>
<dbReference type="RefSeq" id="YP_010061733.1">
    <property type="nucleotide sequence ID" value="NC_054786.1"/>
</dbReference>
<organism evidence="2 3">
    <name type="scientific">Mycobacterium phage Refuge</name>
    <dbReference type="NCBI Taxonomy" id="2517967"/>
    <lineage>
        <taxon>Viruses</taxon>
        <taxon>Duplodnaviria</taxon>
        <taxon>Heunggongvirae</taxon>
        <taxon>Uroviricota</taxon>
        <taxon>Caudoviricetes</taxon>
        <taxon>Refugevirus</taxon>
        <taxon>Refugevirus refuge</taxon>
    </lineage>
</organism>
<name>A0A482JHS5_9CAUD</name>
<accession>A0A482JHS5</accession>
<protein>
    <submittedName>
        <fullName evidence="2">Uncharacterized protein</fullName>
    </submittedName>
</protein>
<evidence type="ECO:0000256" key="1">
    <source>
        <dbReference type="SAM" id="Coils"/>
    </source>
</evidence>
<sequence>MNKINSLSPRERQEILQNLELEHRVAVVEAAKLKREMRRIVAALEVKERRIREIEDGISILRG</sequence>
<evidence type="ECO:0000313" key="3">
    <source>
        <dbReference type="Proteomes" id="UP000294688"/>
    </source>
</evidence>
<dbReference type="KEGG" id="vg:64871352"/>